<dbReference type="GeneID" id="93232283"/>
<dbReference type="Gene3D" id="3.40.50.2000">
    <property type="entry name" value="Glycogen Phosphorylase B"/>
    <property type="match status" value="2"/>
</dbReference>
<feature type="compositionally biased region" description="Polar residues" evidence="3">
    <location>
        <begin position="1"/>
        <end position="12"/>
    </location>
</feature>
<dbReference type="Pfam" id="PF13692">
    <property type="entry name" value="Glyco_trans_1_4"/>
    <property type="match status" value="1"/>
</dbReference>
<dbReference type="EMBL" id="SPNK01000015">
    <property type="protein sequence ID" value="TFH99333.1"/>
    <property type="molecule type" value="Genomic_DNA"/>
</dbReference>
<keyword evidence="6" id="KW-1185">Reference proteome</keyword>
<dbReference type="PANTHER" id="PTHR12526:SF510">
    <property type="entry name" value="D-INOSITOL 3-PHOSPHATE GLYCOSYLTRANSFERASE"/>
    <property type="match status" value="1"/>
</dbReference>
<reference evidence="5 6" key="1">
    <citation type="submission" date="2019-03" db="EMBL/GenBank/DDBJ databases">
        <title>Genome Sequencing and Assembly of Various Microbes Isolated from Alder Root Nodule.</title>
        <authorList>
            <person name="Swanson E."/>
            <person name="Sevigny J.L."/>
            <person name="Pesce C."/>
            <person name="Davis I."/>
            <person name="Kleiner V."/>
            <person name="Tisa L."/>
        </authorList>
    </citation>
    <scope>NUCLEOTIDE SEQUENCE [LARGE SCALE GENOMIC DNA]</scope>
    <source>
        <strain evidence="5 6">4R-31</strain>
    </source>
</reference>
<sequence length="330" mass="35609">MGHLSRSTSAGTDLQFVDSGGTPGPPVRRLLRFLNALLVCADSVPDGAVFHLNLASGLSTWRKLALTTVLRMRGHPYVLHLHGGKFDVFVARSRTLARRCISSMFRGAAAVVVLGEFWRAEITHSLGVDPARITVVPNAVPGPPAAPLRGTAPIVLFSGQLGRRKGVHDLLEAWASLPAELRTTLVLAGDNPAPEELGDLLTRTPDVEVTGWLGARELEERLAQASVLVLPSYGENLPMSLLDAMAWGLAPVVTDVGAVGEVVEDGRSAVVVPVGDPPALAEALRSLLSDPERVTRMGREARRRWEEEYRIDNYCERLEDVYERVAGPGT</sequence>
<dbReference type="SUPFAM" id="SSF53756">
    <property type="entry name" value="UDP-Glycosyltransferase/glycogen phosphorylase"/>
    <property type="match status" value="1"/>
</dbReference>
<dbReference type="PANTHER" id="PTHR12526">
    <property type="entry name" value="GLYCOSYLTRANSFERASE"/>
    <property type="match status" value="1"/>
</dbReference>
<feature type="domain" description="Glycosyltransferase subfamily 4-like N-terminal" evidence="4">
    <location>
        <begin position="27"/>
        <end position="138"/>
    </location>
</feature>
<proteinExistence type="predicted"/>
<dbReference type="AlphaFoldDB" id="A0AAX2SDT0"/>
<dbReference type="GO" id="GO:0016757">
    <property type="term" value="F:glycosyltransferase activity"/>
    <property type="evidence" value="ECO:0007669"/>
    <property type="project" value="UniProtKB-KW"/>
</dbReference>
<evidence type="ECO:0000313" key="5">
    <source>
        <dbReference type="EMBL" id="TFH99333.1"/>
    </source>
</evidence>
<dbReference type="Proteomes" id="UP000298017">
    <property type="component" value="Unassembled WGS sequence"/>
</dbReference>
<keyword evidence="1" id="KW-0328">Glycosyltransferase</keyword>
<evidence type="ECO:0000256" key="2">
    <source>
        <dbReference type="ARBA" id="ARBA00022679"/>
    </source>
</evidence>
<dbReference type="CDD" id="cd03801">
    <property type="entry name" value="GT4_PimA-like"/>
    <property type="match status" value="1"/>
</dbReference>
<dbReference type="InterPro" id="IPR028098">
    <property type="entry name" value="Glyco_trans_4-like_N"/>
</dbReference>
<keyword evidence="2" id="KW-0808">Transferase</keyword>
<name>A0AAX2SDT0_KOCRH</name>
<evidence type="ECO:0000259" key="4">
    <source>
        <dbReference type="Pfam" id="PF13579"/>
    </source>
</evidence>
<evidence type="ECO:0000313" key="6">
    <source>
        <dbReference type="Proteomes" id="UP000298017"/>
    </source>
</evidence>
<accession>A0AAX2SDT0</accession>
<protein>
    <submittedName>
        <fullName evidence="5">Glycosyltransferase family 1 protein</fullName>
    </submittedName>
</protein>
<evidence type="ECO:0000256" key="3">
    <source>
        <dbReference type="SAM" id="MobiDB-lite"/>
    </source>
</evidence>
<organism evidence="5 6">
    <name type="scientific">Kocuria rhizophila</name>
    <dbReference type="NCBI Taxonomy" id="72000"/>
    <lineage>
        <taxon>Bacteria</taxon>
        <taxon>Bacillati</taxon>
        <taxon>Actinomycetota</taxon>
        <taxon>Actinomycetes</taxon>
        <taxon>Micrococcales</taxon>
        <taxon>Micrococcaceae</taxon>
        <taxon>Kocuria</taxon>
    </lineage>
</organism>
<comment type="caution">
    <text evidence="5">The sequence shown here is derived from an EMBL/GenBank/DDBJ whole genome shotgun (WGS) entry which is preliminary data.</text>
</comment>
<gene>
    <name evidence="5" type="ORF">E4P33_10865</name>
</gene>
<dbReference type="Pfam" id="PF13579">
    <property type="entry name" value="Glyco_trans_4_4"/>
    <property type="match status" value="1"/>
</dbReference>
<feature type="region of interest" description="Disordered" evidence="3">
    <location>
        <begin position="1"/>
        <end position="20"/>
    </location>
</feature>
<evidence type="ECO:0000256" key="1">
    <source>
        <dbReference type="ARBA" id="ARBA00022676"/>
    </source>
</evidence>
<dbReference type="RefSeq" id="WP_135010890.1">
    <property type="nucleotide sequence ID" value="NZ_CP108528.1"/>
</dbReference>